<reference evidence="9" key="1">
    <citation type="journal article" date="2023" name="Plant Biotechnol. J.">
        <title>Chromosome-level wild Hevea brasiliensis genome provides new tools for genomic-assisted breeding and valuable loci to elevate rubber yield.</title>
        <authorList>
            <person name="Cheng H."/>
            <person name="Song X."/>
            <person name="Hu Y."/>
            <person name="Wu T."/>
            <person name="Yang Q."/>
            <person name="An Z."/>
            <person name="Feng S."/>
            <person name="Deng Z."/>
            <person name="Wu W."/>
            <person name="Zeng X."/>
            <person name="Tu M."/>
            <person name="Wang X."/>
            <person name="Huang H."/>
        </authorList>
    </citation>
    <scope>NUCLEOTIDE SEQUENCE</scope>
    <source>
        <strain evidence="9">MT/VB/25A 57/8</strain>
    </source>
</reference>
<feature type="transmembrane region" description="Helical" evidence="6">
    <location>
        <begin position="105"/>
        <end position="127"/>
    </location>
</feature>
<keyword evidence="3 6" id="KW-0812">Transmembrane</keyword>
<feature type="transmembrane region" description="Helical" evidence="6">
    <location>
        <begin position="215"/>
        <end position="237"/>
    </location>
</feature>
<evidence type="ECO:0000256" key="1">
    <source>
        <dbReference type="ARBA" id="ARBA00004141"/>
    </source>
</evidence>
<sequence>MANIYAFKIIYWRFMPHFLLIFVQTSFSFLYFVTEAAFKHGLNPHVYVTYRYFLGCAVVFPFAYFLERKVRPKMTFPLFLEIFVLSLLGASLTLNMYFASLKYTSPAFITSMTNTIPSITFIFATILRLEVVDVRNPRGIAKILGALMSLAGALTLTFYKGPEVRSLQGAPIHIRSNPAQQNWIKGSFLLAASCITLSMWFIMQVYTLKKYPAQLSLTAMINFLGGLQSAVFTLCIQHKLEAWYITFDINFWCIVYAGVVICALTVFLQLWCTKQKGPVFVTMFSPLSTILVAILAYFFFGEELQTGSLLGGAIVIIGLYLLLLGKEGDQDQIKSQVQSSPTYDEEKDPHIEMETSQEEKAIQQGLEK</sequence>
<feature type="transmembrane region" description="Helical" evidence="6">
    <location>
        <begin position="249"/>
        <end position="272"/>
    </location>
</feature>
<keyword evidence="4 6" id="KW-1133">Transmembrane helix</keyword>
<evidence type="ECO:0000259" key="8">
    <source>
        <dbReference type="Pfam" id="PF00892"/>
    </source>
</evidence>
<dbReference type="InterPro" id="IPR037185">
    <property type="entry name" value="EmrE-like"/>
</dbReference>
<feature type="transmembrane region" description="Helical" evidence="6">
    <location>
        <begin position="45"/>
        <end position="66"/>
    </location>
</feature>
<dbReference type="Proteomes" id="UP001174677">
    <property type="component" value="Chromosome 7"/>
</dbReference>
<evidence type="ECO:0000313" key="10">
    <source>
        <dbReference type="Proteomes" id="UP001174677"/>
    </source>
</evidence>
<feature type="region of interest" description="Disordered" evidence="7">
    <location>
        <begin position="335"/>
        <end position="368"/>
    </location>
</feature>
<accession>A0ABQ9M8A1</accession>
<dbReference type="InterPro" id="IPR030184">
    <property type="entry name" value="WAT1-related"/>
</dbReference>
<dbReference type="InterPro" id="IPR000620">
    <property type="entry name" value="EamA_dom"/>
</dbReference>
<dbReference type="Gene3D" id="1.10.3730.20">
    <property type="match status" value="1"/>
</dbReference>
<dbReference type="SUPFAM" id="SSF103481">
    <property type="entry name" value="Multidrug resistance efflux transporter EmrE"/>
    <property type="match status" value="2"/>
</dbReference>
<feature type="transmembrane region" description="Helical" evidence="6">
    <location>
        <begin position="78"/>
        <end position="99"/>
    </location>
</feature>
<evidence type="ECO:0000256" key="4">
    <source>
        <dbReference type="ARBA" id="ARBA00022989"/>
    </source>
</evidence>
<organism evidence="9 10">
    <name type="scientific">Hevea brasiliensis</name>
    <name type="common">Para rubber tree</name>
    <name type="synonym">Siphonia brasiliensis</name>
    <dbReference type="NCBI Taxonomy" id="3981"/>
    <lineage>
        <taxon>Eukaryota</taxon>
        <taxon>Viridiplantae</taxon>
        <taxon>Streptophyta</taxon>
        <taxon>Embryophyta</taxon>
        <taxon>Tracheophyta</taxon>
        <taxon>Spermatophyta</taxon>
        <taxon>Magnoliopsida</taxon>
        <taxon>eudicotyledons</taxon>
        <taxon>Gunneridae</taxon>
        <taxon>Pentapetalae</taxon>
        <taxon>rosids</taxon>
        <taxon>fabids</taxon>
        <taxon>Malpighiales</taxon>
        <taxon>Euphorbiaceae</taxon>
        <taxon>Crotonoideae</taxon>
        <taxon>Micrandreae</taxon>
        <taxon>Hevea</taxon>
    </lineage>
</organism>
<feature type="transmembrane region" description="Helical" evidence="6">
    <location>
        <begin position="306"/>
        <end position="325"/>
    </location>
</feature>
<feature type="transmembrane region" description="Helical" evidence="6">
    <location>
        <begin position="183"/>
        <end position="203"/>
    </location>
</feature>
<keyword evidence="5 6" id="KW-0472">Membrane</keyword>
<feature type="domain" description="EamA" evidence="8">
    <location>
        <begin position="18"/>
        <end position="154"/>
    </location>
</feature>
<comment type="similarity">
    <text evidence="2 6">Belongs to the drug/metabolite transporter (DMT) superfamily. Plant drug/metabolite exporter (P-DME) (TC 2.A.7.4) family.</text>
</comment>
<comment type="caution">
    <text evidence="9">The sequence shown here is derived from an EMBL/GenBank/DDBJ whole genome shotgun (WGS) entry which is preliminary data.</text>
</comment>
<protein>
    <recommendedName>
        <fullName evidence="6">WAT1-related protein</fullName>
    </recommendedName>
</protein>
<evidence type="ECO:0000256" key="6">
    <source>
        <dbReference type="RuleBase" id="RU363077"/>
    </source>
</evidence>
<name>A0ABQ9M8A1_HEVBR</name>
<evidence type="ECO:0000256" key="3">
    <source>
        <dbReference type="ARBA" id="ARBA00022692"/>
    </source>
</evidence>
<evidence type="ECO:0000256" key="5">
    <source>
        <dbReference type="ARBA" id="ARBA00023136"/>
    </source>
</evidence>
<feature type="domain" description="EamA" evidence="8">
    <location>
        <begin position="185"/>
        <end position="323"/>
    </location>
</feature>
<feature type="transmembrane region" description="Helical" evidence="6">
    <location>
        <begin position="279"/>
        <end position="300"/>
    </location>
</feature>
<dbReference type="PANTHER" id="PTHR31218">
    <property type="entry name" value="WAT1-RELATED PROTEIN"/>
    <property type="match status" value="1"/>
</dbReference>
<feature type="compositionally biased region" description="Basic and acidic residues" evidence="7">
    <location>
        <begin position="347"/>
        <end position="368"/>
    </location>
</feature>
<gene>
    <name evidence="9" type="ORF">P3X46_011737</name>
</gene>
<evidence type="ECO:0000256" key="7">
    <source>
        <dbReference type="SAM" id="MobiDB-lite"/>
    </source>
</evidence>
<evidence type="ECO:0000313" key="9">
    <source>
        <dbReference type="EMBL" id="KAJ9176426.1"/>
    </source>
</evidence>
<evidence type="ECO:0000256" key="2">
    <source>
        <dbReference type="ARBA" id="ARBA00007635"/>
    </source>
</evidence>
<feature type="transmembrane region" description="Helical" evidence="6">
    <location>
        <begin position="139"/>
        <end position="159"/>
    </location>
</feature>
<proteinExistence type="inferred from homology"/>
<keyword evidence="10" id="KW-1185">Reference proteome</keyword>
<dbReference type="Pfam" id="PF00892">
    <property type="entry name" value="EamA"/>
    <property type="match status" value="2"/>
</dbReference>
<comment type="subcellular location">
    <subcellularLocation>
        <location evidence="1 6">Membrane</location>
        <topology evidence="1 6">Multi-pass membrane protein</topology>
    </subcellularLocation>
</comment>
<dbReference type="EMBL" id="JARPOI010000007">
    <property type="protein sequence ID" value="KAJ9176426.1"/>
    <property type="molecule type" value="Genomic_DNA"/>
</dbReference>
<feature type="transmembrane region" description="Helical" evidence="6">
    <location>
        <begin position="12"/>
        <end position="33"/>
    </location>
</feature>